<dbReference type="EMBL" id="KV007759">
    <property type="protein sequence ID" value="KZV30999.1"/>
    <property type="molecule type" value="Genomic_DNA"/>
</dbReference>
<proteinExistence type="predicted"/>
<evidence type="ECO:0000313" key="3">
    <source>
        <dbReference type="Proteomes" id="UP000250235"/>
    </source>
</evidence>
<feature type="region of interest" description="Disordered" evidence="1">
    <location>
        <begin position="73"/>
        <end position="97"/>
    </location>
</feature>
<accession>A0A2Z7BC70</accession>
<gene>
    <name evidence="2" type="ORF">F511_18103</name>
</gene>
<dbReference type="Proteomes" id="UP000250235">
    <property type="component" value="Unassembled WGS sequence"/>
</dbReference>
<organism evidence="2 3">
    <name type="scientific">Dorcoceras hygrometricum</name>
    <dbReference type="NCBI Taxonomy" id="472368"/>
    <lineage>
        <taxon>Eukaryota</taxon>
        <taxon>Viridiplantae</taxon>
        <taxon>Streptophyta</taxon>
        <taxon>Embryophyta</taxon>
        <taxon>Tracheophyta</taxon>
        <taxon>Spermatophyta</taxon>
        <taxon>Magnoliopsida</taxon>
        <taxon>eudicotyledons</taxon>
        <taxon>Gunneridae</taxon>
        <taxon>Pentapetalae</taxon>
        <taxon>asterids</taxon>
        <taxon>lamiids</taxon>
        <taxon>Lamiales</taxon>
        <taxon>Gesneriaceae</taxon>
        <taxon>Didymocarpoideae</taxon>
        <taxon>Trichosporeae</taxon>
        <taxon>Loxocarpinae</taxon>
        <taxon>Dorcoceras</taxon>
    </lineage>
</organism>
<evidence type="ECO:0000256" key="1">
    <source>
        <dbReference type="SAM" id="MobiDB-lite"/>
    </source>
</evidence>
<feature type="compositionally biased region" description="Basic residues" evidence="1">
    <location>
        <begin position="131"/>
        <end position="142"/>
    </location>
</feature>
<sequence>MVDKTLNKANGFAVQICVLLKSDPVITMGEAVPFPSLKILSIKTVNSYVVMNETIDARGKSDEPSMAKVAIVKRKTGSKNKSESNEEATGEAPVEVVSEKVVSKKRPTVDSVPLQTIKTTPIATAEQPPVPKRKSNKRKLRLSKGSDDENVEERVAVENVENVEKPITVEVTVGEIVVEPTEEERHASAQLETTDDVDVIIEQWFDRSYDDFVSRDAEQLIVSTSDLDKRTGTAETVAGEQQVPMFVEKRTVAESEGTTEKGKALLEEADTVKGNPAREMVQFICADVDFLVQLRQQVMQDVVEFFHSFRIKKISYLKSLRELSEKEKHMLLWAETNVRVGAQLANLWRVGSC</sequence>
<feature type="region of interest" description="Disordered" evidence="1">
    <location>
        <begin position="114"/>
        <end position="152"/>
    </location>
</feature>
<dbReference type="AlphaFoldDB" id="A0A2Z7BC70"/>
<reference evidence="2 3" key="1">
    <citation type="journal article" date="2015" name="Proc. Natl. Acad. Sci. U.S.A.">
        <title>The resurrection genome of Boea hygrometrica: A blueprint for survival of dehydration.</title>
        <authorList>
            <person name="Xiao L."/>
            <person name="Yang G."/>
            <person name="Zhang L."/>
            <person name="Yang X."/>
            <person name="Zhao S."/>
            <person name="Ji Z."/>
            <person name="Zhou Q."/>
            <person name="Hu M."/>
            <person name="Wang Y."/>
            <person name="Chen M."/>
            <person name="Xu Y."/>
            <person name="Jin H."/>
            <person name="Xiao X."/>
            <person name="Hu G."/>
            <person name="Bao F."/>
            <person name="Hu Y."/>
            <person name="Wan P."/>
            <person name="Li L."/>
            <person name="Deng X."/>
            <person name="Kuang T."/>
            <person name="Xiang C."/>
            <person name="Zhu J.K."/>
            <person name="Oliver M.J."/>
            <person name="He Y."/>
        </authorList>
    </citation>
    <scope>NUCLEOTIDE SEQUENCE [LARGE SCALE GENOMIC DNA]</scope>
    <source>
        <strain evidence="3">cv. XS01</strain>
    </source>
</reference>
<keyword evidence="3" id="KW-1185">Reference proteome</keyword>
<protein>
    <submittedName>
        <fullName evidence="2">Uncharacterized protein</fullName>
    </submittedName>
</protein>
<evidence type="ECO:0000313" key="2">
    <source>
        <dbReference type="EMBL" id="KZV30999.1"/>
    </source>
</evidence>
<name>A0A2Z7BC70_9LAMI</name>